<evidence type="ECO:0000256" key="2">
    <source>
        <dbReference type="ARBA" id="ARBA00009236"/>
    </source>
</evidence>
<evidence type="ECO:0000256" key="6">
    <source>
        <dbReference type="RuleBase" id="RU004075"/>
    </source>
</evidence>
<keyword evidence="9" id="KW-0808">Transferase</keyword>
<comment type="similarity">
    <text evidence="2 6">Belongs to the class-V pyridoxal-phosphate-dependent aminotransferase family.</text>
</comment>
<dbReference type="PANTHER" id="PTHR21152:SF40">
    <property type="entry name" value="ALANINE--GLYOXYLATE AMINOTRANSFERASE"/>
    <property type="match status" value="1"/>
</dbReference>
<gene>
    <name evidence="9" type="ORF">SAMN04487771_10387</name>
</gene>
<dbReference type="Proteomes" id="UP000199820">
    <property type="component" value="Unassembled WGS sequence"/>
</dbReference>
<dbReference type="PROSITE" id="PS00595">
    <property type="entry name" value="AA_TRANSFER_CLASS_5"/>
    <property type="match status" value="1"/>
</dbReference>
<dbReference type="PANTHER" id="PTHR21152">
    <property type="entry name" value="AMINOTRANSFERASE CLASS V"/>
    <property type="match status" value="1"/>
</dbReference>
<dbReference type="AlphaFoldDB" id="A0A1I0GTJ7"/>
<comment type="cofactor">
    <cofactor evidence="1 5 7">
        <name>pyridoxal 5'-phosphate</name>
        <dbReference type="ChEBI" id="CHEBI:597326"/>
    </cofactor>
</comment>
<dbReference type="InterPro" id="IPR000192">
    <property type="entry name" value="Aminotrans_V_dom"/>
</dbReference>
<accession>A0A1I0GTJ7</accession>
<dbReference type="eggNOG" id="COG0075">
    <property type="taxonomic scope" value="Bacteria"/>
</dbReference>
<dbReference type="RefSeq" id="WP_074649990.1">
    <property type="nucleotide sequence ID" value="NZ_FOIL01000038.1"/>
</dbReference>
<evidence type="ECO:0000256" key="7">
    <source>
        <dbReference type="RuleBase" id="RU004504"/>
    </source>
</evidence>
<sequence length="363" mass="40157">MINFTVGPVQSDPEIREIGREDVPYFRTPEFSALMKENEEWLLKLANAPADSRVVFLTGSGSAAMECAVMNLFGPQDKLIVINGGSFGARFAKICDIHKIPHDEIRPEFGCGVTEDDLAAFAGKGYTGLLVNAGETSTGVLYDVEMIGRFCREQGLVLVVDAVSSFIADEMQMEQWGVDLVFTGSQKALALPPGISLLMMGPRAIRRAMEHETESLYFDVKDYLKNGERGQTPFTPAVAILIQLHRRLEKIFAEGVEKERARVRDLAADFREKIKDLPLEVLTKCPSNAVTSLHPTGTRADGTPVKATEIFSVLKDEYGIWICPSGGDLADYMFRVGHIGYLTTEDNDRLIGAFRDLMRRGIL</sequence>
<dbReference type="SUPFAM" id="SSF53383">
    <property type="entry name" value="PLP-dependent transferases"/>
    <property type="match status" value="1"/>
</dbReference>
<feature type="domain" description="Aminotransferase class V" evidence="8">
    <location>
        <begin position="30"/>
        <end position="285"/>
    </location>
</feature>
<dbReference type="OrthoDB" id="389074at2"/>
<dbReference type="PIRSF" id="PIRSF000524">
    <property type="entry name" value="SPT"/>
    <property type="match status" value="1"/>
</dbReference>
<dbReference type="InterPro" id="IPR015421">
    <property type="entry name" value="PyrdxlP-dep_Trfase_major"/>
</dbReference>
<evidence type="ECO:0000313" key="10">
    <source>
        <dbReference type="Proteomes" id="UP000199820"/>
    </source>
</evidence>
<dbReference type="InterPro" id="IPR020578">
    <property type="entry name" value="Aminotrans_V_PyrdxlP_BS"/>
</dbReference>
<proteinExistence type="inferred from homology"/>
<keyword evidence="9" id="KW-0032">Aminotransferase</keyword>
<dbReference type="GO" id="GO:0019265">
    <property type="term" value="P:glycine biosynthetic process, by transamination of glyoxylate"/>
    <property type="evidence" value="ECO:0007669"/>
    <property type="project" value="TreeGrafter"/>
</dbReference>
<evidence type="ECO:0000256" key="1">
    <source>
        <dbReference type="ARBA" id="ARBA00001933"/>
    </source>
</evidence>
<dbReference type="InterPro" id="IPR015424">
    <property type="entry name" value="PyrdxlP-dep_Trfase"/>
</dbReference>
<feature type="modified residue" description="N6-(pyridoxal phosphate)lysine" evidence="5">
    <location>
        <position position="187"/>
    </location>
</feature>
<keyword evidence="10" id="KW-1185">Reference proteome</keyword>
<reference evidence="9 10" key="1">
    <citation type="submission" date="2016-10" db="EMBL/GenBank/DDBJ databases">
        <authorList>
            <person name="de Groot N.N."/>
        </authorList>
    </citation>
    <scope>NUCLEOTIDE SEQUENCE [LARGE SCALE GENOMIC DNA]</scope>
    <source>
        <strain evidence="9 10">KH1P1</strain>
    </source>
</reference>
<feature type="binding site" evidence="4">
    <location>
        <position position="335"/>
    </location>
    <ligand>
        <name>substrate</name>
    </ligand>
</feature>
<dbReference type="InterPro" id="IPR015422">
    <property type="entry name" value="PyrdxlP-dep_Trfase_small"/>
</dbReference>
<name>A0A1I0GTJ7_9FIRM</name>
<dbReference type="InterPro" id="IPR024169">
    <property type="entry name" value="SP_NH2Trfase/AEP_transaminase"/>
</dbReference>
<dbReference type="Gene3D" id="3.90.1150.10">
    <property type="entry name" value="Aspartate Aminotransferase, domain 1"/>
    <property type="match status" value="1"/>
</dbReference>
<protein>
    <submittedName>
        <fullName evidence="9">Aspartate aminotransferase</fullName>
    </submittedName>
</protein>
<dbReference type="EMBL" id="FOIL01000038">
    <property type="protein sequence ID" value="SET74466.1"/>
    <property type="molecule type" value="Genomic_DNA"/>
</dbReference>
<keyword evidence="3 5" id="KW-0663">Pyridoxal phosphate</keyword>
<dbReference type="STRING" id="1526.SAMN02910262_01471"/>
<evidence type="ECO:0000259" key="8">
    <source>
        <dbReference type="Pfam" id="PF00266"/>
    </source>
</evidence>
<dbReference type="Pfam" id="PF00266">
    <property type="entry name" value="Aminotran_5"/>
    <property type="match status" value="1"/>
</dbReference>
<dbReference type="GO" id="GO:0004760">
    <property type="term" value="F:L-serine-pyruvate transaminase activity"/>
    <property type="evidence" value="ECO:0007669"/>
    <property type="project" value="TreeGrafter"/>
</dbReference>
<evidence type="ECO:0000256" key="5">
    <source>
        <dbReference type="PIRSR" id="PIRSR000524-50"/>
    </source>
</evidence>
<evidence type="ECO:0000256" key="4">
    <source>
        <dbReference type="PIRSR" id="PIRSR000524-1"/>
    </source>
</evidence>
<organism evidence="9 10">
    <name type="scientific">[Clostridium] aminophilum</name>
    <dbReference type="NCBI Taxonomy" id="1526"/>
    <lineage>
        <taxon>Bacteria</taxon>
        <taxon>Bacillati</taxon>
        <taxon>Bacillota</taxon>
        <taxon>Clostridia</taxon>
        <taxon>Lachnospirales</taxon>
        <taxon>Lachnospiraceae</taxon>
    </lineage>
</organism>
<evidence type="ECO:0000313" key="9">
    <source>
        <dbReference type="EMBL" id="SET74466.1"/>
    </source>
</evidence>
<dbReference type="GO" id="GO:0008453">
    <property type="term" value="F:alanine-glyoxylate transaminase activity"/>
    <property type="evidence" value="ECO:0007669"/>
    <property type="project" value="TreeGrafter"/>
</dbReference>
<dbReference type="Gene3D" id="3.40.640.10">
    <property type="entry name" value="Type I PLP-dependent aspartate aminotransferase-like (Major domain)"/>
    <property type="match status" value="1"/>
</dbReference>
<evidence type="ECO:0000256" key="3">
    <source>
        <dbReference type="ARBA" id="ARBA00022898"/>
    </source>
</evidence>